<dbReference type="PROSITE" id="PS00211">
    <property type="entry name" value="ABC_TRANSPORTER_1"/>
    <property type="match status" value="1"/>
</dbReference>
<proteinExistence type="predicted"/>
<feature type="compositionally biased region" description="Polar residues" evidence="11">
    <location>
        <begin position="1"/>
        <end position="19"/>
    </location>
</feature>
<evidence type="ECO:0000256" key="6">
    <source>
        <dbReference type="ARBA" id="ARBA00022741"/>
    </source>
</evidence>
<dbReference type="GO" id="GO:0016887">
    <property type="term" value="F:ATP hydrolysis activity"/>
    <property type="evidence" value="ECO:0007669"/>
    <property type="project" value="InterPro"/>
</dbReference>
<dbReference type="FunFam" id="3.40.50.300:FF:000132">
    <property type="entry name" value="Phosphate import ATP-binding protein PstB"/>
    <property type="match status" value="1"/>
</dbReference>
<dbReference type="Gene3D" id="3.40.50.300">
    <property type="entry name" value="P-loop containing nucleotide triphosphate hydrolases"/>
    <property type="match status" value="1"/>
</dbReference>
<dbReference type="PROSITE" id="PS50893">
    <property type="entry name" value="ABC_TRANSPORTER_2"/>
    <property type="match status" value="1"/>
</dbReference>
<keyword evidence="8" id="KW-1278">Translocase</keyword>
<dbReference type="RefSeq" id="WP_371829203.1">
    <property type="nucleotide sequence ID" value="NZ_CAACXO010000044.1"/>
</dbReference>
<evidence type="ECO:0000256" key="11">
    <source>
        <dbReference type="SAM" id="MobiDB-lite"/>
    </source>
</evidence>
<dbReference type="PANTHER" id="PTHR43423:SF3">
    <property type="entry name" value="PHOSPHATE IMPORT ATP-BINDING PROTEIN PSTB"/>
    <property type="match status" value="1"/>
</dbReference>
<keyword evidence="13" id="KW-0378">Hydrolase</keyword>
<evidence type="ECO:0000256" key="7">
    <source>
        <dbReference type="ARBA" id="ARBA00022840"/>
    </source>
</evidence>
<dbReference type="EC" id="3.6.3.27" evidence="13"/>
<feature type="domain" description="ABC transporter" evidence="12">
    <location>
        <begin position="50"/>
        <end position="291"/>
    </location>
</feature>
<evidence type="ECO:0000313" key="13">
    <source>
        <dbReference type="EMBL" id="STZ10371.1"/>
    </source>
</evidence>
<evidence type="ECO:0000256" key="10">
    <source>
        <dbReference type="ARBA" id="ARBA00054713"/>
    </source>
</evidence>
<name>A0A378R704_9GAMM</name>
<keyword evidence="5" id="KW-0592">Phosphate transport</keyword>
<dbReference type="AlphaFoldDB" id="A0A378R704"/>
<dbReference type="GO" id="GO:0005315">
    <property type="term" value="F:phosphate transmembrane transporter activity"/>
    <property type="evidence" value="ECO:0007669"/>
    <property type="project" value="InterPro"/>
</dbReference>
<dbReference type="GO" id="GO:0005886">
    <property type="term" value="C:plasma membrane"/>
    <property type="evidence" value="ECO:0007669"/>
    <property type="project" value="UniProtKB-SubCell"/>
</dbReference>
<evidence type="ECO:0000256" key="1">
    <source>
        <dbReference type="ARBA" id="ARBA00004417"/>
    </source>
</evidence>
<protein>
    <submittedName>
        <fullName evidence="13">Phosphate import ATP-binding protein PstB</fullName>
        <ecNumber evidence="13">3.6.3.27</ecNumber>
    </submittedName>
</protein>
<dbReference type="InterPro" id="IPR017871">
    <property type="entry name" value="ABC_transporter-like_CS"/>
</dbReference>
<dbReference type="CDD" id="cd03260">
    <property type="entry name" value="ABC_PstB_phosphate_transporter"/>
    <property type="match status" value="1"/>
</dbReference>
<comment type="function">
    <text evidence="10">Part of the ABC transporter complex PstSACB involved in phosphate import. Responsible for energy coupling to the transport system.</text>
</comment>
<dbReference type="InterPro" id="IPR027417">
    <property type="entry name" value="P-loop_NTPase"/>
</dbReference>
<evidence type="ECO:0000256" key="5">
    <source>
        <dbReference type="ARBA" id="ARBA00022592"/>
    </source>
</evidence>
<evidence type="ECO:0000256" key="4">
    <source>
        <dbReference type="ARBA" id="ARBA00022519"/>
    </source>
</evidence>
<dbReference type="InterPro" id="IPR003593">
    <property type="entry name" value="AAA+_ATPase"/>
</dbReference>
<evidence type="ECO:0000256" key="9">
    <source>
        <dbReference type="ARBA" id="ARBA00023136"/>
    </source>
</evidence>
<dbReference type="InterPro" id="IPR003439">
    <property type="entry name" value="ABC_transporter-like_ATP-bd"/>
</dbReference>
<dbReference type="GO" id="GO:0035435">
    <property type="term" value="P:phosphate ion transmembrane transport"/>
    <property type="evidence" value="ECO:0007669"/>
    <property type="project" value="InterPro"/>
</dbReference>
<keyword evidence="7 13" id="KW-0067">ATP-binding</keyword>
<evidence type="ECO:0000256" key="8">
    <source>
        <dbReference type="ARBA" id="ARBA00022967"/>
    </source>
</evidence>
<dbReference type="SMART" id="SM00382">
    <property type="entry name" value="AAA"/>
    <property type="match status" value="1"/>
</dbReference>
<evidence type="ECO:0000259" key="12">
    <source>
        <dbReference type="PROSITE" id="PS50893"/>
    </source>
</evidence>
<dbReference type="NCBIfam" id="TIGR00972">
    <property type="entry name" value="3a0107s01c2"/>
    <property type="match status" value="1"/>
</dbReference>
<sequence length="296" mass="32990">MTTTQQKPKTSEQRSTPVTNPYLDEIHSDNTATTTMTTQTTNAIATPAKMQIRNLNFYYGDFKALKNINLDIADKKVTAFIGPSGCGKSTLLRTFNRMYDLYPGMRATGEINLDGANILDKSVDVNLLRARVGMVFQKPTPFPMSIYDNVAFGVKLYEKLSKSEMDDRVEWALKKAALWNEVKDKLKASGLSLSGGQQQRLCIARGVATRPEVLLLDEPTSALDPISTGAIEDLIEDLKNDYTIAIVTHNMQQAARCSDYTVYMYLGDMIEMGETSQIFNNPKQKATEDYITGRHG</sequence>
<dbReference type="SUPFAM" id="SSF52540">
    <property type="entry name" value="P-loop containing nucleoside triphosphate hydrolases"/>
    <property type="match status" value="1"/>
</dbReference>
<keyword evidence="6" id="KW-0547">Nucleotide-binding</keyword>
<dbReference type="Pfam" id="PF00005">
    <property type="entry name" value="ABC_tran"/>
    <property type="match status" value="1"/>
</dbReference>
<keyword evidence="9" id="KW-0472">Membrane</keyword>
<keyword evidence="3" id="KW-1003">Cell membrane</keyword>
<reference evidence="13 14" key="1">
    <citation type="submission" date="2018-06" db="EMBL/GenBank/DDBJ databases">
        <authorList>
            <consortium name="Pathogen Informatics"/>
            <person name="Doyle S."/>
        </authorList>
    </citation>
    <scope>NUCLEOTIDE SEQUENCE [LARGE SCALE GENOMIC DNA]</scope>
    <source>
        <strain evidence="13 14">NCTC10293</strain>
    </source>
</reference>
<evidence type="ECO:0000256" key="3">
    <source>
        <dbReference type="ARBA" id="ARBA00022475"/>
    </source>
</evidence>
<dbReference type="InterPro" id="IPR005670">
    <property type="entry name" value="PstB-like"/>
</dbReference>
<dbReference type="Proteomes" id="UP000255279">
    <property type="component" value="Unassembled WGS sequence"/>
</dbReference>
<comment type="subcellular location">
    <subcellularLocation>
        <location evidence="1">Cell inner membrane</location>
        <topology evidence="1">Peripheral membrane protein</topology>
    </subcellularLocation>
</comment>
<organism evidence="13 14">
    <name type="scientific">Moraxella caviae</name>
    <dbReference type="NCBI Taxonomy" id="34060"/>
    <lineage>
        <taxon>Bacteria</taxon>
        <taxon>Pseudomonadati</taxon>
        <taxon>Pseudomonadota</taxon>
        <taxon>Gammaproteobacteria</taxon>
        <taxon>Moraxellales</taxon>
        <taxon>Moraxellaceae</taxon>
        <taxon>Moraxella</taxon>
    </lineage>
</organism>
<accession>A0A378R704</accession>
<dbReference type="GO" id="GO:0005524">
    <property type="term" value="F:ATP binding"/>
    <property type="evidence" value="ECO:0007669"/>
    <property type="project" value="UniProtKB-KW"/>
</dbReference>
<keyword evidence="4" id="KW-0997">Cell inner membrane</keyword>
<dbReference type="PANTHER" id="PTHR43423">
    <property type="entry name" value="ABC TRANSPORTER I FAMILY MEMBER 17"/>
    <property type="match status" value="1"/>
</dbReference>
<evidence type="ECO:0000256" key="2">
    <source>
        <dbReference type="ARBA" id="ARBA00022448"/>
    </source>
</evidence>
<evidence type="ECO:0000313" key="14">
    <source>
        <dbReference type="Proteomes" id="UP000255279"/>
    </source>
</evidence>
<keyword evidence="2" id="KW-0813">Transport</keyword>
<gene>
    <name evidence="13" type="primary">pstB</name>
    <name evidence="13" type="ORF">NCTC10293_00705</name>
</gene>
<feature type="region of interest" description="Disordered" evidence="11">
    <location>
        <begin position="1"/>
        <end position="33"/>
    </location>
</feature>
<dbReference type="EMBL" id="UGQE01000001">
    <property type="protein sequence ID" value="STZ10371.1"/>
    <property type="molecule type" value="Genomic_DNA"/>
</dbReference>